<accession>A0A1I5Q046</accession>
<evidence type="ECO:0000313" key="1">
    <source>
        <dbReference type="EMBL" id="SFP39196.1"/>
    </source>
</evidence>
<organism evidence="1 2">
    <name type="scientific">Butyrivibrio proteoclasticus</name>
    <dbReference type="NCBI Taxonomy" id="43305"/>
    <lineage>
        <taxon>Bacteria</taxon>
        <taxon>Bacillati</taxon>
        <taxon>Bacillota</taxon>
        <taxon>Clostridia</taxon>
        <taxon>Lachnospirales</taxon>
        <taxon>Lachnospiraceae</taxon>
        <taxon>Butyrivibrio</taxon>
    </lineage>
</organism>
<dbReference type="RefSeq" id="WP_074883051.1">
    <property type="nucleotide sequence ID" value="NZ_FOXO01000001.1"/>
</dbReference>
<dbReference type="Proteomes" id="UP000182624">
    <property type="component" value="Unassembled WGS sequence"/>
</dbReference>
<sequence>MALVKNIHGSADNTPPSGCSSWKEYWEKAKNKKFSSCSCTSCFQRAVVGGHVKKVYGSNEWYIVPLCASCNSYTNTNPFEVCDADLVRVVK</sequence>
<evidence type="ECO:0000313" key="2">
    <source>
        <dbReference type="Proteomes" id="UP000182624"/>
    </source>
</evidence>
<dbReference type="AlphaFoldDB" id="A0A1I5Q046"/>
<reference evidence="2" key="1">
    <citation type="submission" date="2016-10" db="EMBL/GenBank/DDBJ databases">
        <authorList>
            <person name="Varghese N."/>
            <person name="Submissions S."/>
        </authorList>
    </citation>
    <scope>NUCLEOTIDE SEQUENCE [LARGE SCALE GENOMIC DNA]</scope>
    <source>
        <strain evidence="2">P18</strain>
    </source>
</reference>
<dbReference type="EMBL" id="FOXO01000001">
    <property type="protein sequence ID" value="SFP39196.1"/>
    <property type="molecule type" value="Genomic_DNA"/>
</dbReference>
<keyword evidence="2" id="KW-1185">Reference proteome</keyword>
<name>A0A1I5Q046_9FIRM</name>
<protein>
    <submittedName>
        <fullName evidence="1">Uncharacterized protein</fullName>
    </submittedName>
</protein>
<dbReference type="OrthoDB" id="1049550at2"/>
<proteinExistence type="predicted"/>
<gene>
    <name evidence="1" type="ORF">SAMN04487928_101215</name>
</gene>